<evidence type="ECO:0000256" key="1">
    <source>
        <dbReference type="ARBA" id="ARBA00004442"/>
    </source>
</evidence>
<dbReference type="RefSeq" id="WP_186977701.1">
    <property type="nucleotide sequence ID" value="NZ_JACOOH010000008.1"/>
</dbReference>
<evidence type="ECO:0000259" key="7">
    <source>
        <dbReference type="Pfam" id="PF07980"/>
    </source>
</evidence>
<evidence type="ECO:0000313" key="9">
    <source>
        <dbReference type="EMBL" id="MBC5622848.1"/>
    </source>
</evidence>
<dbReference type="Pfam" id="PF07980">
    <property type="entry name" value="SusD_RagB"/>
    <property type="match status" value="1"/>
</dbReference>
<reference evidence="9 10" key="1">
    <citation type="submission" date="2020-08" db="EMBL/GenBank/DDBJ databases">
        <title>Genome public.</title>
        <authorList>
            <person name="Liu C."/>
            <person name="Sun Q."/>
        </authorList>
    </citation>
    <scope>NUCLEOTIDE SEQUENCE [LARGE SCALE GENOMIC DNA]</scope>
    <source>
        <strain evidence="9 10">NSJ-56</strain>
    </source>
</reference>
<comment type="subcellular location">
    <subcellularLocation>
        <location evidence="1">Cell outer membrane</location>
    </subcellularLocation>
</comment>
<feature type="domain" description="RagB/SusD" evidence="7">
    <location>
        <begin position="343"/>
        <end position="476"/>
    </location>
</feature>
<dbReference type="Gene3D" id="1.25.40.390">
    <property type="match status" value="1"/>
</dbReference>
<keyword evidence="5" id="KW-0998">Cell outer membrane</keyword>
<dbReference type="SUPFAM" id="SSF48452">
    <property type="entry name" value="TPR-like"/>
    <property type="match status" value="1"/>
</dbReference>
<dbReference type="CDD" id="cd08977">
    <property type="entry name" value="SusD"/>
    <property type="match status" value="1"/>
</dbReference>
<feature type="domain" description="SusD-like N-terminal" evidence="8">
    <location>
        <begin position="100"/>
        <end position="227"/>
    </location>
</feature>
<keyword evidence="3 6" id="KW-0732">Signal</keyword>
<sequence>MRKMIYVLWLCCLGGLFSACSGFLEEYSQDLTYIQTVDDLNELLVGSGYISNTSDFLPMLHVMDDDTEYVRKPTTPGYWGFHYWLANPFVSSAGVEQKDGVWSTFYKYLAAINVVMTKAEDFASEGEAYRKVKGEAYFLRGMDYFYLVNLYAKPYSAKTAASELGVPLKLTEYVEDKHYVRASLAEVYASIVSDLKSAAVYLEGTTQTTKRRANVDAVRAMLSRVYLYMAGEENWENCVAMCDSVLKSKRYDLYDINEHEPKKDFIFLDSPETIFTQGKCSARNPIFMGQSQVATYMLTQDLLGRYDADVDLRYSHWFNNVRNIGWIWMKYSPLTPVVSTMVSSEFLLRLPEVYLNKAEALIMLGRTEEAVEVLRALREKRLVEGTMDVIPSNQKDLVDFVRLERRLELCGEGHRWFDLRRYAVHPTFPEEKEIIHEYVNQSARIGYYRLAPYSENSGNWVWPIPEYAITFNDGTLVANERDGAPLVEY</sequence>
<protein>
    <submittedName>
        <fullName evidence="9">RagB/SusD family nutrient uptake outer membrane protein</fullName>
    </submittedName>
</protein>
<evidence type="ECO:0000256" key="3">
    <source>
        <dbReference type="ARBA" id="ARBA00022729"/>
    </source>
</evidence>
<gene>
    <name evidence="9" type="ORF">H8S64_17290</name>
</gene>
<name>A0ABR7D4G6_9BACT</name>
<organism evidence="9 10">
    <name type="scientific">Butyricimonas hominis</name>
    <dbReference type="NCBI Taxonomy" id="2763032"/>
    <lineage>
        <taxon>Bacteria</taxon>
        <taxon>Pseudomonadati</taxon>
        <taxon>Bacteroidota</taxon>
        <taxon>Bacteroidia</taxon>
        <taxon>Bacteroidales</taxon>
        <taxon>Odoribacteraceae</taxon>
        <taxon>Butyricimonas</taxon>
    </lineage>
</organism>
<dbReference type="InterPro" id="IPR033985">
    <property type="entry name" value="SusD-like_N"/>
</dbReference>
<evidence type="ECO:0000313" key="10">
    <source>
        <dbReference type="Proteomes" id="UP000646484"/>
    </source>
</evidence>
<dbReference type="EMBL" id="JACOOH010000008">
    <property type="protein sequence ID" value="MBC5622848.1"/>
    <property type="molecule type" value="Genomic_DNA"/>
</dbReference>
<dbReference type="Pfam" id="PF14322">
    <property type="entry name" value="SusD-like_3"/>
    <property type="match status" value="1"/>
</dbReference>
<comment type="similarity">
    <text evidence="2">Belongs to the SusD family.</text>
</comment>
<dbReference type="PROSITE" id="PS51257">
    <property type="entry name" value="PROKAR_LIPOPROTEIN"/>
    <property type="match status" value="1"/>
</dbReference>
<evidence type="ECO:0000256" key="4">
    <source>
        <dbReference type="ARBA" id="ARBA00023136"/>
    </source>
</evidence>
<keyword evidence="10" id="KW-1185">Reference proteome</keyword>
<evidence type="ECO:0000256" key="6">
    <source>
        <dbReference type="SAM" id="SignalP"/>
    </source>
</evidence>
<feature type="chain" id="PRO_5045046298" evidence="6">
    <location>
        <begin position="20"/>
        <end position="489"/>
    </location>
</feature>
<evidence type="ECO:0000259" key="8">
    <source>
        <dbReference type="Pfam" id="PF14322"/>
    </source>
</evidence>
<dbReference type="Proteomes" id="UP000646484">
    <property type="component" value="Unassembled WGS sequence"/>
</dbReference>
<proteinExistence type="inferred from homology"/>
<dbReference type="InterPro" id="IPR012944">
    <property type="entry name" value="SusD_RagB_dom"/>
</dbReference>
<keyword evidence="4" id="KW-0472">Membrane</keyword>
<dbReference type="InterPro" id="IPR011990">
    <property type="entry name" value="TPR-like_helical_dom_sf"/>
</dbReference>
<accession>A0ABR7D4G6</accession>
<evidence type="ECO:0000256" key="2">
    <source>
        <dbReference type="ARBA" id="ARBA00006275"/>
    </source>
</evidence>
<comment type="caution">
    <text evidence="9">The sequence shown here is derived from an EMBL/GenBank/DDBJ whole genome shotgun (WGS) entry which is preliminary data.</text>
</comment>
<feature type="signal peptide" evidence="6">
    <location>
        <begin position="1"/>
        <end position="19"/>
    </location>
</feature>
<evidence type="ECO:0000256" key="5">
    <source>
        <dbReference type="ARBA" id="ARBA00023237"/>
    </source>
</evidence>